<protein>
    <submittedName>
        <fullName evidence="4">T5orf172 domain-containing protein</fullName>
    </submittedName>
</protein>
<reference evidence="4 5" key="1">
    <citation type="submission" date="2016-10" db="EMBL/GenBank/DDBJ databases">
        <authorList>
            <person name="de Groot N.N."/>
        </authorList>
    </citation>
    <scope>NUCLEOTIDE SEQUENCE [LARGE SCALE GENOMIC DNA]</scope>
    <source>
        <strain evidence="4 5">DSM 2895</strain>
    </source>
</reference>
<evidence type="ECO:0000259" key="3">
    <source>
        <dbReference type="SMART" id="SM00974"/>
    </source>
</evidence>
<dbReference type="EMBL" id="FNED01000028">
    <property type="protein sequence ID" value="SDJ78851.1"/>
    <property type="molecule type" value="Genomic_DNA"/>
</dbReference>
<keyword evidence="2" id="KW-0472">Membrane</keyword>
<feature type="domain" description="Bacteriophage T5 Orf172 DNA-binding" evidence="3">
    <location>
        <begin position="379"/>
        <end position="462"/>
    </location>
</feature>
<accession>A0A1G8WKZ9</accession>
<keyword evidence="2" id="KW-0812">Transmembrane</keyword>
<gene>
    <name evidence="4" type="ORF">SAMN04487909_12887</name>
</gene>
<name>A0A1G8WKZ9_ANEMI</name>
<dbReference type="InterPro" id="IPR025280">
    <property type="entry name" value="SNIPE"/>
</dbReference>
<evidence type="ECO:0000313" key="5">
    <source>
        <dbReference type="Proteomes" id="UP000182836"/>
    </source>
</evidence>
<dbReference type="GeneID" id="42309121"/>
<evidence type="ECO:0000313" key="4">
    <source>
        <dbReference type="EMBL" id="SDJ78851.1"/>
    </source>
</evidence>
<feature type="transmembrane region" description="Helical" evidence="2">
    <location>
        <begin position="12"/>
        <end position="34"/>
    </location>
</feature>
<proteinExistence type="predicted"/>
<dbReference type="Pfam" id="PF13250">
    <property type="entry name" value="SNIPE"/>
    <property type="match status" value="1"/>
</dbReference>
<dbReference type="Proteomes" id="UP000182836">
    <property type="component" value="Unassembled WGS sequence"/>
</dbReference>
<evidence type="ECO:0000256" key="2">
    <source>
        <dbReference type="SAM" id="Phobius"/>
    </source>
</evidence>
<feature type="coiled-coil region" evidence="1">
    <location>
        <begin position="231"/>
        <end position="362"/>
    </location>
</feature>
<dbReference type="InterPro" id="IPR018306">
    <property type="entry name" value="Phage_T5_Orf172_DNA-bd"/>
</dbReference>
<organism evidence="4 5">
    <name type="scientific">Aneurinibacillus migulanus</name>
    <name type="common">Bacillus migulanus</name>
    <dbReference type="NCBI Taxonomy" id="47500"/>
    <lineage>
        <taxon>Bacteria</taxon>
        <taxon>Bacillati</taxon>
        <taxon>Bacillota</taxon>
        <taxon>Bacilli</taxon>
        <taxon>Bacillales</taxon>
        <taxon>Paenibacillaceae</taxon>
        <taxon>Aneurinibacillus group</taxon>
        <taxon>Aneurinibacillus</taxon>
    </lineage>
</organism>
<dbReference type="AlphaFoldDB" id="A0A1G8WKZ9"/>
<sequence length="495" mass="58709">MREQKWYLSSWFIALMFMFWFLVVPLVIGIILLIRQNKENQIVRKEWEDSGFGDLVRIQERRDKIQKEVQELIGNAEKEAKGIIESAKTEGDDLRKVAQGIVDNAKKEVVDLKNEISELTKEVHNAEQKKKELHNEIVVLEDEVLYQSFGFYTPKYNLENSEAYKQRLESVRNKQKEMVKNRKATIHSDDWRLDGNKQKGKAMNNNNIKLTIRSFNNECDAAISKVKFNNIQSIEKRIEKAFDALNKVNKHNKIEIKQEYFKLKKEELYLAYEYEKKKEEEREEQRRIKEQMREEQRVLQEINKIKEKLEKEETHFKQEIDKLKKKLETATGSMKELIETKIRELEEKLVLIEKDKEDVYNREQNTRAGYVYIISNIGSFGENVYKIGMTRRLEPTERIRELSGASVPFGFDIHAMIFSEDAPSLENALHKSFRRKSVNKVNHRKEFFYVTLKEIEDIVKKNHNKVVEFTKLAEAQEYRQSVMIDQTQLEVAATR</sequence>
<dbReference type="Pfam" id="PF10544">
    <property type="entry name" value="T5orf172"/>
    <property type="match status" value="1"/>
</dbReference>
<dbReference type="RefSeq" id="WP_200894917.1">
    <property type="nucleotide sequence ID" value="NZ_BJOA01000092.1"/>
</dbReference>
<dbReference type="SMART" id="SM00974">
    <property type="entry name" value="T5orf172"/>
    <property type="match status" value="1"/>
</dbReference>
<keyword evidence="2" id="KW-1133">Transmembrane helix</keyword>
<keyword evidence="1" id="KW-0175">Coiled coil</keyword>
<evidence type="ECO:0000256" key="1">
    <source>
        <dbReference type="SAM" id="Coils"/>
    </source>
</evidence>
<feature type="coiled-coil region" evidence="1">
    <location>
        <begin position="55"/>
        <end position="181"/>
    </location>
</feature>